<protein>
    <recommendedName>
        <fullName evidence="2">Reverse transcriptase domain-containing protein</fullName>
    </recommendedName>
</protein>
<name>A0A0F9AC92_9ZZZZ</name>
<dbReference type="Pfam" id="PF00078">
    <property type="entry name" value="RVT_1"/>
    <property type="match status" value="1"/>
</dbReference>
<organism evidence="3">
    <name type="scientific">marine sediment metagenome</name>
    <dbReference type="NCBI Taxonomy" id="412755"/>
    <lineage>
        <taxon>unclassified sequences</taxon>
        <taxon>metagenomes</taxon>
        <taxon>ecological metagenomes</taxon>
    </lineage>
</organism>
<evidence type="ECO:0000259" key="2">
    <source>
        <dbReference type="Pfam" id="PF00078"/>
    </source>
</evidence>
<dbReference type="EMBL" id="LAZR01055551">
    <property type="protein sequence ID" value="KKK76114.1"/>
    <property type="molecule type" value="Genomic_DNA"/>
</dbReference>
<dbReference type="InterPro" id="IPR043502">
    <property type="entry name" value="DNA/RNA_pol_sf"/>
</dbReference>
<gene>
    <name evidence="3" type="ORF">LCGC14_2866950</name>
</gene>
<dbReference type="InterPro" id="IPR051083">
    <property type="entry name" value="GrpII_Intron_Splice-Mob/Def"/>
</dbReference>
<evidence type="ECO:0000313" key="3">
    <source>
        <dbReference type="EMBL" id="KKK76114.1"/>
    </source>
</evidence>
<accession>A0A0F9AC92</accession>
<feature type="non-terminal residue" evidence="3">
    <location>
        <position position="228"/>
    </location>
</feature>
<dbReference type="AlphaFoldDB" id="A0A0F9AC92"/>
<evidence type="ECO:0000256" key="1">
    <source>
        <dbReference type="SAM" id="MobiDB-lite"/>
    </source>
</evidence>
<dbReference type="PANTHER" id="PTHR34047">
    <property type="entry name" value="NUCLEAR INTRON MATURASE 1, MITOCHONDRIAL-RELATED"/>
    <property type="match status" value="1"/>
</dbReference>
<feature type="domain" description="Reverse transcriptase" evidence="2">
    <location>
        <begin position="107"/>
        <end position="217"/>
    </location>
</feature>
<dbReference type="PANTHER" id="PTHR34047:SF8">
    <property type="entry name" value="PROTEIN YKFC"/>
    <property type="match status" value="1"/>
</dbReference>
<proteinExistence type="predicted"/>
<reference evidence="3" key="1">
    <citation type="journal article" date="2015" name="Nature">
        <title>Complex archaea that bridge the gap between prokaryotes and eukaryotes.</title>
        <authorList>
            <person name="Spang A."/>
            <person name="Saw J.H."/>
            <person name="Jorgensen S.L."/>
            <person name="Zaremba-Niedzwiedzka K."/>
            <person name="Martijn J."/>
            <person name="Lind A.E."/>
            <person name="van Eijk R."/>
            <person name="Schleper C."/>
            <person name="Guy L."/>
            <person name="Ettema T.J."/>
        </authorList>
    </citation>
    <scope>NUCLEOTIDE SEQUENCE</scope>
</reference>
<sequence length="228" mass="26083">MHQKSRQLELPLEGWGEAPEAERSGEAGRVARGKERSGSDGLLMEQVVARENAMVALKRVRRNKGSPGIDGRTVEELEPYLHEHWVAIRKQLLAGSFRPSAVKRQLIPKRDGGVRELGIPTVLDRFVQQLLLQVLQPMFDPTFSEHSHGFRPGRRAHDAVREAQRYIQDGRRWVVDVDLEKFFDRVNHDVLMGKLHNRIADQRVLRIIRRYLEAGIMANGVAVERHEG</sequence>
<dbReference type="InterPro" id="IPR000477">
    <property type="entry name" value="RT_dom"/>
</dbReference>
<feature type="region of interest" description="Disordered" evidence="1">
    <location>
        <begin position="1"/>
        <end position="38"/>
    </location>
</feature>
<dbReference type="CDD" id="cd01651">
    <property type="entry name" value="RT_G2_intron"/>
    <property type="match status" value="1"/>
</dbReference>
<comment type="caution">
    <text evidence="3">The sequence shown here is derived from an EMBL/GenBank/DDBJ whole genome shotgun (WGS) entry which is preliminary data.</text>
</comment>
<dbReference type="SUPFAM" id="SSF56672">
    <property type="entry name" value="DNA/RNA polymerases"/>
    <property type="match status" value="1"/>
</dbReference>